<gene>
    <name evidence="2" type="ORF">CP985_14500</name>
</gene>
<dbReference type="AlphaFoldDB" id="A0AAX2AFM2"/>
<organism evidence="2 3">
    <name type="scientific">Malaciobacter mytili LMG 24559</name>
    <dbReference type="NCBI Taxonomy" id="1032238"/>
    <lineage>
        <taxon>Bacteria</taxon>
        <taxon>Pseudomonadati</taxon>
        <taxon>Campylobacterota</taxon>
        <taxon>Epsilonproteobacteria</taxon>
        <taxon>Campylobacterales</taxon>
        <taxon>Arcobacteraceae</taxon>
        <taxon>Malaciobacter</taxon>
    </lineage>
</organism>
<keyword evidence="3" id="KW-1185">Reference proteome</keyword>
<accession>A0AAX2AFM2</accession>
<feature type="region of interest" description="Disordered" evidence="1">
    <location>
        <begin position="174"/>
        <end position="243"/>
    </location>
</feature>
<proteinExistence type="predicted"/>
<reference evidence="2 3" key="1">
    <citation type="submission" date="2017-09" db="EMBL/GenBank/DDBJ databases">
        <title>Genomics of the genus Arcobacter.</title>
        <authorList>
            <person name="Perez-Cataluna A."/>
            <person name="Figueras M.J."/>
            <person name="Salas-Masso N."/>
        </authorList>
    </citation>
    <scope>NUCLEOTIDE SEQUENCE [LARGE SCALE GENOMIC DNA]</scope>
    <source>
        <strain evidence="2 3">CECT 7386</strain>
    </source>
</reference>
<evidence type="ECO:0000256" key="1">
    <source>
        <dbReference type="SAM" id="MobiDB-lite"/>
    </source>
</evidence>
<evidence type="ECO:0000313" key="3">
    <source>
        <dbReference type="Proteomes" id="UP000290092"/>
    </source>
</evidence>
<dbReference type="EMBL" id="NXID01000084">
    <property type="protein sequence ID" value="RXK12366.1"/>
    <property type="molecule type" value="Genomic_DNA"/>
</dbReference>
<dbReference type="Proteomes" id="UP000290092">
    <property type="component" value="Unassembled WGS sequence"/>
</dbReference>
<sequence length="263" mass="29209">MVTLIVKNQFGNMEIKTISRDIILNAKKGEQFFLDNSDGLKYSISLIDNGKSLIILLETNPQIKIIFKNFVEIISNVNDTKSVLCILNTKESLEKFNSLSNSLKDEEIIASFKKQLLTFSINTDIKDTIIIDDFNSLTASMQVTAASEEIKSDSSVFKNFLLSNENIKNELLSKRTRLDETPNENIQSKTNKSGNILDNDNYINPSSSESDDINPTEPTKPDPTNPDPSEKDNLNVKLSGASSVVEGENATYKVSLTDDDGNV</sequence>
<feature type="compositionally biased region" description="Polar residues" evidence="1">
    <location>
        <begin position="183"/>
        <end position="208"/>
    </location>
</feature>
<evidence type="ECO:0000313" key="2">
    <source>
        <dbReference type="EMBL" id="RXK12366.1"/>
    </source>
</evidence>
<name>A0AAX2AFM2_9BACT</name>
<dbReference type="RefSeq" id="WP_196779652.1">
    <property type="nucleotide sequence ID" value="NZ_NXID01000084.1"/>
</dbReference>
<protein>
    <submittedName>
        <fullName evidence="2">Uncharacterized protein</fullName>
    </submittedName>
</protein>
<feature type="non-terminal residue" evidence="2">
    <location>
        <position position="263"/>
    </location>
</feature>
<comment type="caution">
    <text evidence="2">The sequence shown here is derived from an EMBL/GenBank/DDBJ whole genome shotgun (WGS) entry which is preliminary data.</text>
</comment>